<feature type="compositionally biased region" description="Acidic residues" evidence="1">
    <location>
        <begin position="89"/>
        <end position="102"/>
    </location>
</feature>
<gene>
    <name evidence="2" type="ORF">DXH78_13325</name>
</gene>
<reference evidence="3" key="1">
    <citation type="submission" date="2018-08" db="EMBL/GenBank/DDBJ databases">
        <authorList>
            <person name="Kim S.-J."/>
            <person name="Jung G.-Y."/>
        </authorList>
    </citation>
    <scope>NUCLEOTIDE SEQUENCE [LARGE SCALE GENOMIC DNA]</scope>
    <source>
        <strain evidence="3">GY_H</strain>
    </source>
</reference>
<organism evidence="2 3">
    <name type="scientific">Undibacter mobilis</name>
    <dbReference type="NCBI Taxonomy" id="2292256"/>
    <lineage>
        <taxon>Bacteria</taxon>
        <taxon>Pseudomonadati</taxon>
        <taxon>Pseudomonadota</taxon>
        <taxon>Alphaproteobacteria</taxon>
        <taxon>Hyphomicrobiales</taxon>
        <taxon>Nitrobacteraceae</taxon>
        <taxon>Undibacter</taxon>
    </lineage>
</organism>
<dbReference type="Proteomes" id="UP000263993">
    <property type="component" value="Unassembled WGS sequence"/>
</dbReference>
<accession>A0A371BD25</accession>
<dbReference type="OrthoDB" id="9857288at2"/>
<dbReference type="EMBL" id="QRGO01000001">
    <property type="protein sequence ID" value="RDV05468.1"/>
    <property type="molecule type" value="Genomic_DNA"/>
</dbReference>
<proteinExistence type="predicted"/>
<sequence length="102" mass="11397">MPPPRTPRNTDLESNTAPDLIDEDRRRDLPETRPDTLGERVERGEETPAGGGFSPTADGGNAQHPVHDEDDEDPAPEDFEREIDQFDGPVDEFDKSDEETTH</sequence>
<evidence type="ECO:0000256" key="1">
    <source>
        <dbReference type="SAM" id="MobiDB-lite"/>
    </source>
</evidence>
<comment type="caution">
    <text evidence="2">The sequence shown here is derived from an EMBL/GenBank/DDBJ whole genome shotgun (WGS) entry which is preliminary data.</text>
</comment>
<feature type="compositionally biased region" description="Acidic residues" evidence="1">
    <location>
        <begin position="68"/>
        <end position="81"/>
    </location>
</feature>
<feature type="region of interest" description="Disordered" evidence="1">
    <location>
        <begin position="1"/>
        <end position="102"/>
    </location>
</feature>
<name>A0A371BD25_9BRAD</name>
<feature type="compositionally biased region" description="Basic and acidic residues" evidence="1">
    <location>
        <begin position="23"/>
        <end position="46"/>
    </location>
</feature>
<dbReference type="RefSeq" id="WP_115517491.1">
    <property type="nucleotide sequence ID" value="NZ_QRGO01000001.1"/>
</dbReference>
<feature type="compositionally biased region" description="Polar residues" evidence="1">
    <location>
        <begin position="7"/>
        <end position="17"/>
    </location>
</feature>
<dbReference type="AlphaFoldDB" id="A0A371BD25"/>
<evidence type="ECO:0000313" key="2">
    <source>
        <dbReference type="EMBL" id="RDV05468.1"/>
    </source>
</evidence>
<keyword evidence="3" id="KW-1185">Reference proteome</keyword>
<evidence type="ECO:0000313" key="3">
    <source>
        <dbReference type="Proteomes" id="UP000263993"/>
    </source>
</evidence>
<protein>
    <submittedName>
        <fullName evidence="2">Uncharacterized protein</fullName>
    </submittedName>
</protein>